<dbReference type="EMBL" id="QSSQ01000008">
    <property type="protein sequence ID" value="RGM04969.1"/>
    <property type="molecule type" value="Genomic_DNA"/>
</dbReference>
<dbReference type="GO" id="GO:0016747">
    <property type="term" value="F:acyltransferase activity, transferring groups other than amino-acyl groups"/>
    <property type="evidence" value="ECO:0007669"/>
    <property type="project" value="InterPro"/>
</dbReference>
<sequence length="201" mass="22885">MIKTCFDKLNEDYSTLLDSFTCQESNDFLSSLGFNKKDRKRIKSHNKDIEAFLKNEALIEQSKNLNTTHLLLSETKDILIGFISLCNDCIPLELDEKESYGFTYTTIPALKIARLAISSEYQHQGYASLLIQYAIYNAMKIRESSGLAFITADCYKHRLDFYSGKLGFVINQIQGESNADDKPISIRLYIDDYLAKIASSN</sequence>
<evidence type="ECO:0000313" key="8">
    <source>
        <dbReference type="Proteomes" id="UP000261257"/>
    </source>
</evidence>
<evidence type="ECO:0000256" key="4">
    <source>
        <dbReference type="ARBA" id="ARBA00023315"/>
    </source>
</evidence>
<dbReference type="Pfam" id="PF13673">
    <property type="entry name" value="Acetyltransf_10"/>
    <property type="match status" value="1"/>
</dbReference>
<evidence type="ECO:0000313" key="7">
    <source>
        <dbReference type="EMBL" id="RGM04969.1"/>
    </source>
</evidence>
<dbReference type="PANTHER" id="PTHR36449">
    <property type="entry name" value="ACETYLTRANSFERASE-RELATED"/>
    <property type="match status" value="1"/>
</dbReference>
<dbReference type="InterPro" id="IPR000182">
    <property type="entry name" value="GNAT_dom"/>
</dbReference>
<keyword evidence="3 7" id="KW-0808">Transferase</keyword>
<evidence type="ECO:0000256" key="2">
    <source>
        <dbReference type="ARBA" id="ARBA00022649"/>
    </source>
</evidence>
<dbReference type="AlphaFoldDB" id="A0A3E4U957"/>
<evidence type="ECO:0000256" key="5">
    <source>
        <dbReference type="ARBA" id="ARBA00049880"/>
    </source>
</evidence>
<dbReference type="RefSeq" id="WP_117621351.1">
    <property type="nucleotide sequence ID" value="NZ_QRQF01000012.1"/>
</dbReference>
<protein>
    <submittedName>
        <fullName evidence="7">GNAT family N-acetyltransferase</fullName>
    </submittedName>
</protein>
<evidence type="ECO:0000256" key="1">
    <source>
        <dbReference type="ARBA" id="ARBA00022491"/>
    </source>
</evidence>
<keyword evidence="1" id="KW-0678">Repressor</keyword>
<dbReference type="CDD" id="cd04301">
    <property type="entry name" value="NAT_SF"/>
    <property type="match status" value="1"/>
</dbReference>
<gene>
    <name evidence="7" type="ORF">DXC39_11700</name>
</gene>
<evidence type="ECO:0000256" key="3">
    <source>
        <dbReference type="ARBA" id="ARBA00022679"/>
    </source>
</evidence>
<feature type="domain" description="N-acetyltransferase" evidence="6">
    <location>
        <begin position="29"/>
        <end position="191"/>
    </location>
</feature>
<organism evidence="7 8">
    <name type="scientific">Hungatella hathewayi</name>
    <dbReference type="NCBI Taxonomy" id="154046"/>
    <lineage>
        <taxon>Bacteria</taxon>
        <taxon>Bacillati</taxon>
        <taxon>Bacillota</taxon>
        <taxon>Clostridia</taxon>
        <taxon>Lachnospirales</taxon>
        <taxon>Lachnospiraceae</taxon>
        <taxon>Hungatella</taxon>
    </lineage>
</organism>
<evidence type="ECO:0000259" key="6">
    <source>
        <dbReference type="PROSITE" id="PS51186"/>
    </source>
</evidence>
<comment type="catalytic activity">
    <reaction evidence="5">
        <text>glycyl-tRNA(Gly) + acetyl-CoA = N-acetylglycyl-tRNA(Gly) + CoA + H(+)</text>
        <dbReference type="Rhea" id="RHEA:81867"/>
        <dbReference type="Rhea" id="RHEA-COMP:9683"/>
        <dbReference type="Rhea" id="RHEA-COMP:19766"/>
        <dbReference type="ChEBI" id="CHEBI:15378"/>
        <dbReference type="ChEBI" id="CHEBI:57287"/>
        <dbReference type="ChEBI" id="CHEBI:57288"/>
        <dbReference type="ChEBI" id="CHEBI:78522"/>
        <dbReference type="ChEBI" id="CHEBI:232036"/>
    </reaction>
</comment>
<dbReference type="PROSITE" id="PS51186">
    <property type="entry name" value="GNAT"/>
    <property type="match status" value="1"/>
</dbReference>
<comment type="caution">
    <text evidence="7">The sequence shown here is derived from an EMBL/GenBank/DDBJ whole genome shotgun (WGS) entry which is preliminary data.</text>
</comment>
<name>A0A3E4U957_9FIRM</name>
<dbReference type="InterPro" id="IPR016181">
    <property type="entry name" value="Acyl_CoA_acyltransferase"/>
</dbReference>
<keyword evidence="4" id="KW-0012">Acyltransferase</keyword>
<keyword evidence="2" id="KW-1277">Toxin-antitoxin system</keyword>
<reference evidence="7 8" key="1">
    <citation type="submission" date="2018-08" db="EMBL/GenBank/DDBJ databases">
        <title>A genome reference for cultivated species of the human gut microbiota.</title>
        <authorList>
            <person name="Zou Y."/>
            <person name="Xue W."/>
            <person name="Luo G."/>
        </authorList>
    </citation>
    <scope>NUCLEOTIDE SEQUENCE [LARGE SCALE GENOMIC DNA]</scope>
    <source>
        <strain evidence="7 8">TF05-11AC</strain>
    </source>
</reference>
<proteinExistence type="predicted"/>
<dbReference type="PANTHER" id="PTHR36449:SF1">
    <property type="entry name" value="ACETYLTRANSFERASE"/>
    <property type="match status" value="1"/>
</dbReference>
<dbReference type="Proteomes" id="UP000261257">
    <property type="component" value="Unassembled WGS sequence"/>
</dbReference>
<dbReference type="SUPFAM" id="SSF55729">
    <property type="entry name" value="Acyl-CoA N-acyltransferases (Nat)"/>
    <property type="match status" value="1"/>
</dbReference>
<dbReference type="Gene3D" id="3.40.630.30">
    <property type="match status" value="1"/>
</dbReference>
<accession>A0A3E4U957</accession>